<feature type="coiled-coil region" evidence="1">
    <location>
        <begin position="432"/>
        <end position="476"/>
    </location>
</feature>
<evidence type="ECO:0000313" key="4">
    <source>
        <dbReference type="EMBL" id="VEB36447.1"/>
    </source>
</evidence>
<proteinExistence type="predicted"/>
<organism evidence="3 5">
    <name type="scientific">Legionella cherrii</name>
    <dbReference type="NCBI Taxonomy" id="28084"/>
    <lineage>
        <taxon>Bacteria</taxon>
        <taxon>Pseudomonadati</taxon>
        <taxon>Pseudomonadota</taxon>
        <taxon>Gammaproteobacteria</taxon>
        <taxon>Legionellales</taxon>
        <taxon>Legionellaceae</taxon>
        <taxon>Legionella</taxon>
    </lineage>
</organism>
<keyword evidence="6" id="KW-1185">Reference proteome</keyword>
<feature type="domain" description="LidA long coiled-coil" evidence="2">
    <location>
        <begin position="284"/>
        <end position="468"/>
    </location>
</feature>
<dbReference type="Gene3D" id="6.10.140.2010">
    <property type="match status" value="1"/>
</dbReference>
<gene>
    <name evidence="3" type="ORF">Lche_1070</name>
    <name evidence="4" type="ORF">NCTC11976_01713</name>
</gene>
<dbReference type="Proteomes" id="UP000054921">
    <property type="component" value="Unassembled WGS sequence"/>
</dbReference>
<dbReference type="Proteomes" id="UP000277577">
    <property type="component" value="Chromosome"/>
</dbReference>
<dbReference type="InterPro" id="IPR041463">
    <property type="entry name" value="LidA_long_CC"/>
</dbReference>
<name>A0A0W0S6V6_9GAMM</name>
<dbReference type="EMBL" id="LR134173">
    <property type="protein sequence ID" value="VEB36447.1"/>
    <property type="molecule type" value="Genomic_DNA"/>
</dbReference>
<accession>A0A0W0S6V6</accession>
<reference evidence="4 6" key="2">
    <citation type="submission" date="2018-12" db="EMBL/GenBank/DDBJ databases">
        <authorList>
            <consortium name="Pathogen Informatics"/>
        </authorList>
    </citation>
    <scope>NUCLEOTIDE SEQUENCE [LARGE SCALE GENOMIC DNA]</scope>
    <source>
        <strain evidence="4 6">NCTC11976</strain>
    </source>
</reference>
<evidence type="ECO:0000313" key="5">
    <source>
        <dbReference type="Proteomes" id="UP000054921"/>
    </source>
</evidence>
<evidence type="ECO:0000313" key="6">
    <source>
        <dbReference type="Proteomes" id="UP000277577"/>
    </source>
</evidence>
<dbReference type="EMBL" id="LNXW01000013">
    <property type="protein sequence ID" value="KTC79050.1"/>
    <property type="molecule type" value="Genomic_DNA"/>
</dbReference>
<protein>
    <recommendedName>
        <fullName evidence="2">LidA long coiled-coil domain-containing protein</fullName>
    </recommendedName>
</protein>
<dbReference type="Pfam" id="PF18641">
    <property type="entry name" value="LidA_Long_CC"/>
    <property type="match status" value="1"/>
</dbReference>
<evidence type="ECO:0000256" key="1">
    <source>
        <dbReference type="SAM" id="Coils"/>
    </source>
</evidence>
<dbReference type="OrthoDB" id="5654078at2"/>
<evidence type="ECO:0000313" key="3">
    <source>
        <dbReference type="EMBL" id="KTC79050.1"/>
    </source>
</evidence>
<dbReference type="PATRIC" id="fig|28084.5.peg.1156"/>
<evidence type="ECO:0000259" key="2">
    <source>
        <dbReference type="Pfam" id="PF18641"/>
    </source>
</evidence>
<keyword evidence="1" id="KW-0175">Coiled coil</keyword>
<dbReference type="AlphaFoldDB" id="A0A0W0S6V6"/>
<feature type="coiled-coil region" evidence="1">
    <location>
        <begin position="171"/>
        <end position="212"/>
    </location>
</feature>
<dbReference type="RefSeq" id="WP_028382143.1">
    <property type="nucleotide sequence ID" value="NZ_CAAAIT010000002.1"/>
</dbReference>
<sequence>MISKNSVLSATEAATPIWQNLSLTDQKNISDRMEQWFAEIEKQNQPNNTETNSYLATQFLSHFGLKNASEVFDFLKTTGGNVTLTMIAREIMKEEARIDSIRERNTEEMLSQQRHLIFLLMGIIAEREELAKNVDQLIRLEIDKHLLKDKQEQSKETTSDRSPIQIIEDMIAHYVETIKVLDEKLDELEHQLEQVEEELLALEEEGQRMEAYHEALHTHIDILDAYLQLPIFKHPQGNPAAFSAQRISVLVDDLKRYKAQEELYKSTASDDPQVHEVEKRRLSRHITTIEHELSVHKVHLSQTTTNYEELFRFALEQTRAKIREHQSIPGQLDPEIEGLKLRERGLVSALKVMNNKKILLNDKLEQVFDYSQARFSIKHEDAKFLVQTDDGSYALLPKDKDPNQLTEEDWLQAKRDFEQAKERIQTPRYNCLEKIQENLQKHVHRYEQHLNLREVLKNQKSEMQRARNEMGETLRETRAQKVLLSRNPGLSLTPKTDPQASYSQMIEKFESLVLKAPKKDDIEKARNIVESSTISPKSKGELNKLIEQVSPEKIMESQQRLQWLYSARRLIKDTSPTPNVDPTLQKKD</sequence>
<reference evidence="3 5" key="1">
    <citation type="submission" date="2015-11" db="EMBL/GenBank/DDBJ databases">
        <title>Genomic analysis of 38 Legionella species identifies large and diverse effector repertoires.</title>
        <authorList>
            <person name="Burstein D."/>
            <person name="Amaro F."/>
            <person name="Zusman T."/>
            <person name="Lifshitz Z."/>
            <person name="Cohen O."/>
            <person name="Gilbert J.A."/>
            <person name="Pupko T."/>
            <person name="Shuman H.A."/>
            <person name="Segal G."/>
        </authorList>
    </citation>
    <scope>NUCLEOTIDE SEQUENCE [LARGE SCALE GENOMIC DNA]</scope>
    <source>
        <strain evidence="3 5">ORW</strain>
    </source>
</reference>
<dbReference type="STRING" id="28084.Lche_1070"/>